<protein>
    <submittedName>
        <fullName evidence="1">Uncharacterized protein</fullName>
    </submittedName>
</protein>
<reference evidence="1 2" key="1">
    <citation type="journal article" date="2023" name="Mol. Biol. Evol.">
        <title>Genomics of Secondarily Temperate Adaptation in the Only Non-Antarctic Icefish.</title>
        <authorList>
            <person name="Rivera-Colon A.G."/>
            <person name="Rayamajhi N."/>
            <person name="Minhas B.F."/>
            <person name="Madrigal G."/>
            <person name="Bilyk K.T."/>
            <person name="Yoon V."/>
            <person name="Hune M."/>
            <person name="Gregory S."/>
            <person name="Cheng C.H.C."/>
            <person name="Catchen J.M."/>
        </authorList>
    </citation>
    <scope>NUCLEOTIDE SEQUENCE [LARGE SCALE GENOMIC DNA]</scope>
    <source>
        <tissue evidence="1">White muscle</tissue>
    </source>
</reference>
<sequence>MRSNSALCSAASSVLSDWSSFRIGGVSKSSPSSEPSSPDSLPLLCPLVSVWKTGLESESVPLILPLCGGSWGNGQVLQFYSEARRAGIQIIQGLDQNISGYSRVQQGAEELVLQGCQLGYHFREH</sequence>
<comment type="caution">
    <text evidence="1">The sequence shown here is derived from an EMBL/GenBank/DDBJ whole genome shotgun (WGS) entry which is preliminary data.</text>
</comment>
<gene>
    <name evidence="1" type="ORF">CgunFtcFv8_010776</name>
</gene>
<dbReference type="EMBL" id="JAURVH010001517">
    <property type="protein sequence ID" value="KAK5929553.1"/>
    <property type="molecule type" value="Genomic_DNA"/>
</dbReference>
<dbReference type="Proteomes" id="UP001331515">
    <property type="component" value="Unassembled WGS sequence"/>
</dbReference>
<evidence type="ECO:0000313" key="2">
    <source>
        <dbReference type="Proteomes" id="UP001331515"/>
    </source>
</evidence>
<proteinExistence type="predicted"/>
<accession>A0AAN8DZP5</accession>
<evidence type="ECO:0000313" key="1">
    <source>
        <dbReference type="EMBL" id="KAK5929553.1"/>
    </source>
</evidence>
<organism evidence="1 2">
    <name type="scientific">Champsocephalus gunnari</name>
    <name type="common">Mackerel icefish</name>
    <dbReference type="NCBI Taxonomy" id="52237"/>
    <lineage>
        <taxon>Eukaryota</taxon>
        <taxon>Metazoa</taxon>
        <taxon>Chordata</taxon>
        <taxon>Craniata</taxon>
        <taxon>Vertebrata</taxon>
        <taxon>Euteleostomi</taxon>
        <taxon>Actinopterygii</taxon>
        <taxon>Neopterygii</taxon>
        <taxon>Teleostei</taxon>
        <taxon>Neoteleostei</taxon>
        <taxon>Acanthomorphata</taxon>
        <taxon>Eupercaria</taxon>
        <taxon>Perciformes</taxon>
        <taxon>Notothenioidei</taxon>
        <taxon>Channichthyidae</taxon>
        <taxon>Champsocephalus</taxon>
    </lineage>
</organism>
<dbReference type="AlphaFoldDB" id="A0AAN8DZP5"/>
<name>A0AAN8DZP5_CHAGU</name>
<keyword evidence="2" id="KW-1185">Reference proteome</keyword>